<evidence type="ECO:0000256" key="1">
    <source>
        <dbReference type="SAM" id="MobiDB-lite"/>
    </source>
</evidence>
<evidence type="ECO:0000313" key="2">
    <source>
        <dbReference type="EMBL" id="EEQ33858.1"/>
    </source>
</evidence>
<dbReference type="OrthoDB" id="3029470at2759"/>
<dbReference type="VEuPathDB" id="FungiDB:MCYG_06677"/>
<dbReference type="STRING" id="554155.C5FVC4"/>
<dbReference type="EMBL" id="DS995706">
    <property type="protein sequence ID" value="EEQ33858.1"/>
    <property type="molecule type" value="Genomic_DNA"/>
</dbReference>
<dbReference type="AlphaFoldDB" id="C5FVC4"/>
<dbReference type="GeneID" id="9227111"/>
<keyword evidence="3" id="KW-1185">Reference proteome</keyword>
<gene>
    <name evidence="2" type="ORF">MCYG_06677</name>
</gene>
<proteinExistence type="predicted"/>
<reference evidence="3" key="1">
    <citation type="journal article" date="2012" name="MBio">
        <title>Comparative genome analysis of Trichophyton rubrum and related dermatophytes reveals candidate genes involved in infection.</title>
        <authorList>
            <person name="Martinez D.A."/>
            <person name="Oliver B.G."/>
            <person name="Graeser Y."/>
            <person name="Goldberg J.M."/>
            <person name="Li W."/>
            <person name="Martinez-Rossi N.M."/>
            <person name="Monod M."/>
            <person name="Shelest E."/>
            <person name="Barton R.C."/>
            <person name="Birch E."/>
            <person name="Brakhage A.A."/>
            <person name="Chen Z."/>
            <person name="Gurr S.J."/>
            <person name="Heiman D."/>
            <person name="Heitman J."/>
            <person name="Kosti I."/>
            <person name="Rossi A."/>
            <person name="Saif S."/>
            <person name="Samalova M."/>
            <person name="Saunders C.W."/>
            <person name="Shea T."/>
            <person name="Summerbell R.C."/>
            <person name="Xu J."/>
            <person name="Young S."/>
            <person name="Zeng Q."/>
            <person name="Birren B.W."/>
            <person name="Cuomo C.A."/>
            <person name="White T.C."/>
        </authorList>
    </citation>
    <scope>NUCLEOTIDE SEQUENCE [LARGE SCALE GENOMIC DNA]</scope>
    <source>
        <strain evidence="3">ATCC MYA-4605 / CBS 113480</strain>
    </source>
</reference>
<name>C5FVC4_ARTOC</name>
<dbReference type="eggNOG" id="ENOG502SJ9Q">
    <property type="taxonomic scope" value="Eukaryota"/>
</dbReference>
<dbReference type="HOGENOM" id="CLU_581335_0_0_1"/>
<dbReference type="Proteomes" id="UP000002035">
    <property type="component" value="Unassembled WGS sequence"/>
</dbReference>
<feature type="compositionally biased region" description="Basic and acidic residues" evidence="1">
    <location>
        <begin position="1"/>
        <end position="24"/>
    </location>
</feature>
<feature type="region of interest" description="Disordered" evidence="1">
    <location>
        <begin position="1"/>
        <end position="35"/>
    </location>
</feature>
<dbReference type="OMA" id="TNWFEVW"/>
<sequence>MTDSTVKGKQEKEEEKMEEERKEEQDDMQEEDEGFDPVACAKLYNRLIRIGFHGSKGEKKGQYLQSVLSPSGIDDDLGPGYMHDHGIDCVGLFPTNHASIPHRLGLVIDLDDFSVRYLPSFFDYHGPEDTAGWYSLRGVLLCLNAMVDTGKYVPTPDVVEYDPCFEPGWKAIPWTDSALDETLAAWEDLVNTIAIRLPNYATEQGTQLQLRQLASEDKIPSSIRGFTRGFLLRASKPPFKYIAPGLMVYDSDAPPPSIPTKRDSDGNMVYASPYKEICYDVFHDPIILCPFEESTREDPAGLWILPKRDLADSFCLVLPYQLEKFHTTVYGKYQNGPTRTALFQSPICPFYGDQCTGLKTLFIFWKSLVEKGVWTVGADGIEGGKEFYRQAEDEEKGDWFDVGECLDVPLEAEINIDD</sequence>
<dbReference type="RefSeq" id="XP_002844713.1">
    <property type="nucleotide sequence ID" value="XM_002844667.1"/>
</dbReference>
<evidence type="ECO:0000313" key="3">
    <source>
        <dbReference type="Proteomes" id="UP000002035"/>
    </source>
</evidence>
<feature type="compositionally biased region" description="Acidic residues" evidence="1">
    <location>
        <begin position="25"/>
        <end position="35"/>
    </location>
</feature>
<organism evidence="2 3">
    <name type="scientific">Arthroderma otae (strain ATCC MYA-4605 / CBS 113480)</name>
    <name type="common">Microsporum canis</name>
    <dbReference type="NCBI Taxonomy" id="554155"/>
    <lineage>
        <taxon>Eukaryota</taxon>
        <taxon>Fungi</taxon>
        <taxon>Dikarya</taxon>
        <taxon>Ascomycota</taxon>
        <taxon>Pezizomycotina</taxon>
        <taxon>Eurotiomycetes</taxon>
        <taxon>Eurotiomycetidae</taxon>
        <taxon>Onygenales</taxon>
        <taxon>Arthrodermataceae</taxon>
        <taxon>Microsporum</taxon>
    </lineage>
</organism>
<accession>C5FVC4</accession>
<protein>
    <submittedName>
        <fullName evidence="2">Uncharacterized protein</fullName>
    </submittedName>
</protein>